<keyword evidence="7" id="KW-0924">Ammonia transport</keyword>
<evidence type="ECO:0000256" key="1">
    <source>
        <dbReference type="ARBA" id="ARBA00004141"/>
    </source>
</evidence>
<protein>
    <recommendedName>
        <fullName evidence="12">SHSP domain-containing protein</fullName>
    </recommendedName>
</protein>
<keyword evidence="3" id="KW-0813">Transport</keyword>
<evidence type="ECO:0000259" key="12">
    <source>
        <dbReference type="PROSITE" id="PS01031"/>
    </source>
</evidence>
<comment type="subcellular location">
    <subcellularLocation>
        <location evidence="1">Membrane</location>
        <topology evidence="1">Multi-pass membrane protein</topology>
    </subcellularLocation>
</comment>
<evidence type="ECO:0000256" key="3">
    <source>
        <dbReference type="ARBA" id="ARBA00022448"/>
    </source>
</evidence>
<dbReference type="SUPFAM" id="SSF111352">
    <property type="entry name" value="Ammonium transporter"/>
    <property type="match status" value="1"/>
</dbReference>
<dbReference type="InterPro" id="IPR008978">
    <property type="entry name" value="HSP20-like_chaperone"/>
</dbReference>
<dbReference type="GO" id="GO:0005886">
    <property type="term" value="C:plasma membrane"/>
    <property type="evidence" value="ECO:0007669"/>
    <property type="project" value="TreeGrafter"/>
</dbReference>
<dbReference type="GO" id="GO:0008519">
    <property type="term" value="F:ammonium channel activity"/>
    <property type="evidence" value="ECO:0007669"/>
    <property type="project" value="InterPro"/>
</dbReference>
<feature type="transmembrane region" description="Helical" evidence="11">
    <location>
        <begin position="369"/>
        <end position="390"/>
    </location>
</feature>
<dbReference type="Gene3D" id="1.10.3430.10">
    <property type="entry name" value="Ammonium transporter AmtB like domains"/>
    <property type="match status" value="1"/>
</dbReference>
<dbReference type="EMBL" id="JADXDR010000139">
    <property type="protein sequence ID" value="KAI7837974.1"/>
    <property type="molecule type" value="Genomic_DNA"/>
</dbReference>
<dbReference type="InterPro" id="IPR001905">
    <property type="entry name" value="Ammonium_transpt"/>
</dbReference>
<feature type="transmembrane region" description="Helical" evidence="11">
    <location>
        <begin position="69"/>
        <end position="91"/>
    </location>
</feature>
<comment type="caution">
    <text evidence="13">The sequence shown here is derived from an EMBL/GenBank/DDBJ whole genome shotgun (WGS) entry which is preliminary data.</text>
</comment>
<keyword evidence="5 11" id="KW-1133">Transmembrane helix</keyword>
<accession>A0AAD5DP93</accession>
<dbReference type="Gene3D" id="2.60.40.790">
    <property type="match status" value="1"/>
</dbReference>
<reference evidence="13" key="1">
    <citation type="submission" date="2020-11" db="EMBL/GenBank/DDBJ databases">
        <title>Chlorella ohadii genome sequencing and assembly.</title>
        <authorList>
            <person name="Murik O."/>
            <person name="Treves H."/>
            <person name="Kedem I."/>
            <person name="Shotland Y."/>
            <person name="Kaplan A."/>
        </authorList>
    </citation>
    <scope>NUCLEOTIDE SEQUENCE</scope>
    <source>
        <strain evidence="13">1</strain>
    </source>
</reference>
<dbReference type="GO" id="GO:0097272">
    <property type="term" value="P:ammonium homeostasis"/>
    <property type="evidence" value="ECO:0007669"/>
    <property type="project" value="TreeGrafter"/>
</dbReference>
<organism evidence="13 14">
    <name type="scientific">Chlorella ohadii</name>
    <dbReference type="NCBI Taxonomy" id="2649997"/>
    <lineage>
        <taxon>Eukaryota</taxon>
        <taxon>Viridiplantae</taxon>
        <taxon>Chlorophyta</taxon>
        <taxon>core chlorophytes</taxon>
        <taxon>Trebouxiophyceae</taxon>
        <taxon>Chlorellales</taxon>
        <taxon>Chlorellaceae</taxon>
        <taxon>Chlorella clade</taxon>
        <taxon>Chlorella</taxon>
    </lineage>
</organism>
<dbReference type="PROSITE" id="PS01031">
    <property type="entry name" value="SHSP"/>
    <property type="match status" value="1"/>
</dbReference>
<dbReference type="PANTHER" id="PTHR11730">
    <property type="entry name" value="AMMONIUM TRANSPORTER"/>
    <property type="match status" value="1"/>
</dbReference>
<feature type="domain" description="SHSP" evidence="12">
    <location>
        <begin position="744"/>
        <end position="860"/>
    </location>
</feature>
<feature type="transmembrane region" description="Helical" evidence="11">
    <location>
        <begin position="37"/>
        <end position="57"/>
    </location>
</feature>
<dbReference type="AlphaFoldDB" id="A0AAD5DP93"/>
<feature type="transmembrane region" description="Helical" evidence="11">
    <location>
        <begin position="272"/>
        <end position="290"/>
    </location>
</feature>
<dbReference type="SUPFAM" id="SSF49764">
    <property type="entry name" value="HSP20-like chaperones"/>
    <property type="match status" value="1"/>
</dbReference>
<evidence type="ECO:0000313" key="13">
    <source>
        <dbReference type="EMBL" id="KAI7837974.1"/>
    </source>
</evidence>
<name>A0AAD5DP93_9CHLO</name>
<evidence type="ECO:0000313" key="14">
    <source>
        <dbReference type="Proteomes" id="UP001205105"/>
    </source>
</evidence>
<feature type="compositionally biased region" description="Low complexity" evidence="10">
    <location>
        <begin position="609"/>
        <end position="628"/>
    </location>
</feature>
<evidence type="ECO:0000256" key="7">
    <source>
        <dbReference type="ARBA" id="ARBA00023177"/>
    </source>
</evidence>
<feature type="compositionally biased region" description="Basic and acidic residues" evidence="10">
    <location>
        <begin position="646"/>
        <end position="665"/>
    </location>
</feature>
<comment type="similarity">
    <text evidence="2">Belongs to the ammonia transporter channel (TC 1.A.11.2) family.</text>
</comment>
<evidence type="ECO:0000256" key="2">
    <source>
        <dbReference type="ARBA" id="ARBA00005887"/>
    </source>
</evidence>
<feature type="transmembrane region" description="Helical" evidence="11">
    <location>
        <begin position="249"/>
        <end position="266"/>
    </location>
</feature>
<dbReference type="InterPro" id="IPR024041">
    <property type="entry name" value="NH4_transpt_AmtB-like_dom"/>
</dbReference>
<evidence type="ECO:0000256" key="6">
    <source>
        <dbReference type="ARBA" id="ARBA00023136"/>
    </source>
</evidence>
<evidence type="ECO:0000256" key="8">
    <source>
        <dbReference type="PROSITE-ProRule" id="PRU00285"/>
    </source>
</evidence>
<proteinExistence type="inferred from homology"/>
<evidence type="ECO:0000256" key="9">
    <source>
        <dbReference type="RuleBase" id="RU003616"/>
    </source>
</evidence>
<evidence type="ECO:0000256" key="5">
    <source>
        <dbReference type="ARBA" id="ARBA00022989"/>
    </source>
</evidence>
<feature type="transmembrane region" description="Helical" evidence="11">
    <location>
        <begin position="402"/>
        <end position="421"/>
    </location>
</feature>
<evidence type="ECO:0000256" key="10">
    <source>
        <dbReference type="SAM" id="MobiDB-lite"/>
    </source>
</evidence>
<gene>
    <name evidence="13" type="ORF">COHA_008277</name>
</gene>
<keyword evidence="6 11" id="KW-0472">Membrane</keyword>
<sequence>MAGANATLPATLGALQNELRMNLIPGASDVNTGYTLLSGYLVFFMQAGFAMLSAGSVRAKNAKARNNIILLNLLDACFGCLAWYATGWAFAFGDPQLDAATDSYPWQGNPFIGHTYFFQAGLGRTSYALWFFQFTFAATSATIVSGAVAERCKFECYVAYNLMLVSFVYPVVAHWVWSPWGWMSANRTQATQSSGYVLLFNSGVYDFAGDGPVHMVGGIASFVAAKILGPRIGRFDAAGNPVDMPGHNASLTLLGVFLLWFGWYGFNPGSTNAILGPWVGFSSISAAIAGERWAMRGALVPAAAGIAAHCPSVNTTISAAAATVSTLLVSMLHQYLTLGVVVWDLIIAGNGALAGLVAITGGCAFVDTWAAMIIGFIAGVLYYAASKFILHRLMIDDPLDAIAVHAGGGMWGMLACAAFAAPNMVTDWYGPHPDSTPEQPVQVVIIAWVAGLMTPFFLILHKLGLMRVSADVEALGLDISYHGGSSYPHERPAGGSTGGAALVLGTEAYMTRDQVERLLEEAVLGVEKRLAQQQQRQQQLGRGEVQLAALAANGTAGGGPGSAANSPQTKVVRSLKPLAEGEPLGLGPSAHDAAAAALAGSAAAAAAATEGSQRGGSSMRGGMPRVRSLSAVQQAMSRAYQSGGTEGREEGSPEGTHDGTHEGTRHSHVSWADEVVVHKLLHTRAQGAQSPRHFPAVAQHSAMALSFPRGFATDDFFAPFFTGFPDMSREFTRALAPLEGQAGTQLATRGVPIDVVEKDNAFEVKADLPGVKKEDIKVTVDKDVLRINVERSEEKKEEQEGQGLKWHRYERSSQFVGRALRMPENANLDGIRARYENGVLMLDVPKKEQAKEETKRITIG</sequence>
<feature type="region of interest" description="Disordered" evidence="10">
    <location>
        <begin position="609"/>
        <end position="666"/>
    </location>
</feature>
<dbReference type="InterPro" id="IPR029020">
    <property type="entry name" value="Ammonium/urea_transptr"/>
</dbReference>
<keyword evidence="14" id="KW-1185">Reference proteome</keyword>
<dbReference type="Proteomes" id="UP001205105">
    <property type="component" value="Unassembled WGS sequence"/>
</dbReference>
<evidence type="ECO:0000256" key="4">
    <source>
        <dbReference type="ARBA" id="ARBA00022692"/>
    </source>
</evidence>
<feature type="transmembrane region" description="Helical" evidence="11">
    <location>
        <begin position="127"/>
        <end position="149"/>
    </location>
</feature>
<dbReference type="NCBIfam" id="TIGR00836">
    <property type="entry name" value="amt"/>
    <property type="match status" value="1"/>
</dbReference>
<dbReference type="Pfam" id="PF00909">
    <property type="entry name" value="Ammonium_transp"/>
    <property type="match status" value="1"/>
</dbReference>
<feature type="transmembrane region" description="Helical" evidence="11">
    <location>
        <begin position="441"/>
        <end position="460"/>
    </location>
</feature>
<dbReference type="PANTHER" id="PTHR11730:SF6">
    <property type="entry name" value="AMMONIUM TRANSPORTER"/>
    <property type="match status" value="1"/>
</dbReference>
<comment type="similarity">
    <text evidence="8 9">Belongs to the small heat shock protein (HSP20) family.</text>
</comment>
<feature type="transmembrane region" description="Helical" evidence="11">
    <location>
        <begin position="335"/>
        <end position="357"/>
    </location>
</feature>
<dbReference type="Pfam" id="PF00011">
    <property type="entry name" value="HSP20"/>
    <property type="match status" value="1"/>
</dbReference>
<feature type="transmembrane region" description="Helical" evidence="11">
    <location>
        <begin position="156"/>
        <end position="177"/>
    </location>
</feature>
<dbReference type="CDD" id="cd06464">
    <property type="entry name" value="ACD_sHsps-like"/>
    <property type="match status" value="1"/>
</dbReference>
<dbReference type="InterPro" id="IPR002068">
    <property type="entry name" value="A-crystallin/Hsp20_dom"/>
</dbReference>
<evidence type="ECO:0000256" key="11">
    <source>
        <dbReference type="SAM" id="Phobius"/>
    </source>
</evidence>
<feature type="compositionally biased region" description="Polar residues" evidence="10">
    <location>
        <begin position="630"/>
        <end position="643"/>
    </location>
</feature>
<keyword evidence="4 11" id="KW-0812">Transmembrane</keyword>